<accession>W4EVQ6</accession>
<sequence>MERCSLCKIEKLEDDFYMYAIYNMTDGRVQKSYKCKNCSDISYGDKWYPIVGYDQKCEISNSGFVRELRENRFFDITYVQNASTRYVYLTKDGKNMRKNIGSLMKRFCTER</sequence>
<proteinExistence type="predicted"/>
<evidence type="ECO:0000313" key="1">
    <source>
        <dbReference type="EMBL" id="ETT84157.1"/>
    </source>
</evidence>
<reference evidence="1 2" key="1">
    <citation type="journal article" date="2014" name="BMC Genomics">
        <title>Genomic comparison of sporeforming bacilli isolated from milk.</title>
        <authorList>
            <person name="Moreno Switt A.I."/>
            <person name="Andrus A.D."/>
            <person name="Ranieri M.L."/>
            <person name="Orsi R.H."/>
            <person name="Ivy R."/>
            <person name="den Bakker H.C."/>
            <person name="Martin N.H."/>
            <person name="Wiedmann M."/>
            <person name="Boor K.J."/>
        </authorList>
    </citation>
    <scope>NUCLEOTIDE SEQUENCE [LARGE SCALE GENOMIC DNA]</scope>
    <source>
        <strain evidence="1 2">FSL R5-213</strain>
    </source>
</reference>
<dbReference type="RefSeq" id="WP_038185404.1">
    <property type="nucleotide sequence ID" value="NZ_ASQA01000028.1"/>
</dbReference>
<name>W4EVQ6_9BACL</name>
<comment type="caution">
    <text evidence="1">The sequence shown here is derived from an EMBL/GenBank/DDBJ whole genome shotgun (WGS) entry which is preliminary data.</text>
</comment>
<dbReference type="Proteomes" id="UP000019062">
    <property type="component" value="Unassembled WGS sequence"/>
</dbReference>
<organism evidence="1 2">
    <name type="scientific">Viridibacillus arenosi FSL R5-213</name>
    <dbReference type="NCBI Taxonomy" id="1227360"/>
    <lineage>
        <taxon>Bacteria</taxon>
        <taxon>Bacillati</taxon>
        <taxon>Bacillota</taxon>
        <taxon>Bacilli</taxon>
        <taxon>Bacillales</taxon>
        <taxon>Caryophanaceae</taxon>
        <taxon>Viridibacillus</taxon>
    </lineage>
</organism>
<dbReference type="Gene3D" id="3.90.75.20">
    <property type="match status" value="1"/>
</dbReference>
<dbReference type="AlphaFoldDB" id="W4EVQ6"/>
<dbReference type="EMBL" id="ASQA01000028">
    <property type="protein sequence ID" value="ETT84157.1"/>
    <property type="molecule type" value="Genomic_DNA"/>
</dbReference>
<gene>
    <name evidence="1" type="ORF">C176_12353</name>
</gene>
<protein>
    <submittedName>
        <fullName evidence="1">Uncharacterized protein</fullName>
    </submittedName>
</protein>
<evidence type="ECO:0000313" key="2">
    <source>
        <dbReference type="Proteomes" id="UP000019062"/>
    </source>
</evidence>
<keyword evidence="2" id="KW-1185">Reference proteome</keyword>